<dbReference type="KEGG" id="muh:HYN43_016305"/>
<reference evidence="5 6" key="1">
    <citation type="submission" date="2018-10" db="EMBL/GenBank/DDBJ databases">
        <title>Genome sequencing of Mucilaginibacter sp. HYN0043.</title>
        <authorList>
            <person name="Kim M."/>
            <person name="Yi H."/>
        </authorList>
    </citation>
    <scope>NUCLEOTIDE SEQUENCE [LARGE SCALE GENOMIC DNA]</scope>
    <source>
        <strain evidence="5 6">HYN0043</strain>
    </source>
</reference>
<dbReference type="InterPro" id="IPR009057">
    <property type="entry name" value="Homeodomain-like_sf"/>
</dbReference>
<keyword evidence="1" id="KW-0805">Transcription regulation</keyword>
<keyword evidence="6" id="KW-1185">Reference proteome</keyword>
<evidence type="ECO:0000256" key="1">
    <source>
        <dbReference type="ARBA" id="ARBA00023015"/>
    </source>
</evidence>
<dbReference type="Pfam" id="PF12833">
    <property type="entry name" value="HTH_18"/>
    <property type="match status" value="1"/>
</dbReference>
<evidence type="ECO:0000256" key="2">
    <source>
        <dbReference type="ARBA" id="ARBA00023125"/>
    </source>
</evidence>
<dbReference type="GO" id="GO:0043565">
    <property type="term" value="F:sequence-specific DNA binding"/>
    <property type="evidence" value="ECO:0007669"/>
    <property type="project" value="InterPro"/>
</dbReference>
<protein>
    <submittedName>
        <fullName evidence="5">Helix-turn-helix domain-containing protein</fullName>
    </submittedName>
</protein>
<evidence type="ECO:0000313" key="6">
    <source>
        <dbReference type="Proteomes" id="UP000270046"/>
    </source>
</evidence>
<dbReference type="EMBL" id="CP032869">
    <property type="protein sequence ID" value="AYL96767.1"/>
    <property type="molecule type" value="Genomic_DNA"/>
</dbReference>
<dbReference type="OrthoDB" id="4480133at2"/>
<dbReference type="PROSITE" id="PS01124">
    <property type="entry name" value="HTH_ARAC_FAMILY_2"/>
    <property type="match status" value="1"/>
</dbReference>
<dbReference type="GO" id="GO:0003700">
    <property type="term" value="F:DNA-binding transcription factor activity"/>
    <property type="evidence" value="ECO:0007669"/>
    <property type="project" value="InterPro"/>
</dbReference>
<dbReference type="Proteomes" id="UP000270046">
    <property type="component" value="Chromosome"/>
</dbReference>
<keyword evidence="3" id="KW-0804">Transcription</keyword>
<dbReference type="AlphaFoldDB" id="A0A494VN24"/>
<proteinExistence type="predicted"/>
<dbReference type="Gene3D" id="1.10.10.60">
    <property type="entry name" value="Homeodomain-like"/>
    <property type="match status" value="1"/>
</dbReference>
<evidence type="ECO:0000259" key="4">
    <source>
        <dbReference type="PROSITE" id="PS01124"/>
    </source>
</evidence>
<organism evidence="5 6">
    <name type="scientific">Mucilaginibacter celer</name>
    <dbReference type="NCBI Taxonomy" id="2305508"/>
    <lineage>
        <taxon>Bacteria</taxon>
        <taxon>Pseudomonadati</taxon>
        <taxon>Bacteroidota</taxon>
        <taxon>Sphingobacteriia</taxon>
        <taxon>Sphingobacteriales</taxon>
        <taxon>Sphingobacteriaceae</taxon>
        <taxon>Mucilaginibacter</taxon>
    </lineage>
</organism>
<dbReference type="Pfam" id="PF22200">
    <property type="entry name" value="ExsA_N"/>
    <property type="match status" value="1"/>
</dbReference>
<dbReference type="InterPro" id="IPR050204">
    <property type="entry name" value="AraC_XylS_family_regulators"/>
</dbReference>
<gene>
    <name evidence="5" type="ORF">HYN43_016305</name>
</gene>
<sequence length="269" mass="30935">MEQNGAESRAMIFVSCKREKHYSREVILPWHALVRVYAGEMRIVSADRSFVFRAGDTVLLPRNQLGRLSKVPFNGEAFKSVSICFPQETLQKYYSAIQQPLIVPVPPDARLLSQHPLLESLFSSLLPYFDLADELPQEVTDIKVNEAIAVLRSIDKSVDNVLGHFEEPGKIDLADFMEKNYMFNLTATRFGYLTGRSLTTFKRDFKKAFGDTPEKWLTRKRLETAHYQIVEQKRKPSDVYFEVGFENLSHFSYAFKKQFGYNPTSVANN</sequence>
<dbReference type="RefSeq" id="WP_119410359.1">
    <property type="nucleotide sequence ID" value="NZ_CP032869.1"/>
</dbReference>
<dbReference type="PANTHER" id="PTHR46796:SF6">
    <property type="entry name" value="ARAC SUBFAMILY"/>
    <property type="match status" value="1"/>
</dbReference>
<dbReference type="InterPro" id="IPR054015">
    <property type="entry name" value="ExsA-like_N"/>
</dbReference>
<dbReference type="InterPro" id="IPR018060">
    <property type="entry name" value="HTH_AraC"/>
</dbReference>
<accession>A0A494VN24</accession>
<dbReference type="PANTHER" id="PTHR46796">
    <property type="entry name" value="HTH-TYPE TRANSCRIPTIONAL ACTIVATOR RHAS-RELATED"/>
    <property type="match status" value="1"/>
</dbReference>
<feature type="domain" description="HTH araC/xylS-type" evidence="4">
    <location>
        <begin position="171"/>
        <end position="269"/>
    </location>
</feature>
<dbReference type="SMART" id="SM00342">
    <property type="entry name" value="HTH_ARAC"/>
    <property type="match status" value="1"/>
</dbReference>
<keyword evidence="2" id="KW-0238">DNA-binding</keyword>
<evidence type="ECO:0000256" key="3">
    <source>
        <dbReference type="ARBA" id="ARBA00023163"/>
    </source>
</evidence>
<dbReference type="SUPFAM" id="SSF46689">
    <property type="entry name" value="Homeodomain-like"/>
    <property type="match status" value="1"/>
</dbReference>
<evidence type="ECO:0000313" key="5">
    <source>
        <dbReference type="EMBL" id="AYL96767.1"/>
    </source>
</evidence>
<name>A0A494VN24_9SPHI</name>